<organism evidence="7 8">
    <name type="scientific">Cuscuta campestris</name>
    <dbReference type="NCBI Taxonomy" id="132261"/>
    <lineage>
        <taxon>Eukaryota</taxon>
        <taxon>Viridiplantae</taxon>
        <taxon>Streptophyta</taxon>
        <taxon>Embryophyta</taxon>
        <taxon>Tracheophyta</taxon>
        <taxon>Spermatophyta</taxon>
        <taxon>Magnoliopsida</taxon>
        <taxon>eudicotyledons</taxon>
        <taxon>Gunneridae</taxon>
        <taxon>Pentapetalae</taxon>
        <taxon>asterids</taxon>
        <taxon>lamiids</taxon>
        <taxon>Solanales</taxon>
        <taxon>Convolvulaceae</taxon>
        <taxon>Cuscuteae</taxon>
        <taxon>Cuscuta</taxon>
        <taxon>Cuscuta subgen. Grammica</taxon>
        <taxon>Cuscuta sect. Cleistogrammica</taxon>
    </lineage>
</organism>
<dbReference type="OrthoDB" id="2343925at2759"/>
<keyword evidence="5" id="KW-0456">Lyase</keyword>
<dbReference type="FunFam" id="1.10.600.10:FF:000005">
    <property type="entry name" value="Ent-kaur-16-ene synthase, chloroplastic"/>
    <property type="match status" value="1"/>
</dbReference>
<dbReference type="SUPFAM" id="SSF48576">
    <property type="entry name" value="Terpenoid synthases"/>
    <property type="match status" value="1"/>
</dbReference>
<keyword evidence="3" id="KW-0479">Metal-binding</keyword>
<dbReference type="EMBL" id="OOIL02000116">
    <property type="protein sequence ID" value="VFQ60619.1"/>
    <property type="molecule type" value="Genomic_DNA"/>
</dbReference>
<accession>A0A484KCE2</accession>
<dbReference type="GO" id="GO:0000287">
    <property type="term" value="F:magnesium ion binding"/>
    <property type="evidence" value="ECO:0007669"/>
    <property type="project" value="InterPro"/>
</dbReference>
<reference evidence="7 8" key="1">
    <citation type="submission" date="2018-04" db="EMBL/GenBank/DDBJ databases">
        <authorList>
            <person name="Vogel A."/>
        </authorList>
    </citation>
    <scope>NUCLEOTIDE SEQUENCE [LARGE SCALE GENOMIC DNA]</scope>
</reference>
<evidence type="ECO:0000313" key="7">
    <source>
        <dbReference type="EMBL" id="VFQ60619.1"/>
    </source>
</evidence>
<comment type="cofactor">
    <cofactor evidence="1">
        <name>Mg(2+)</name>
        <dbReference type="ChEBI" id="CHEBI:18420"/>
    </cofactor>
</comment>
<sequence length="248" mass="28253">MEELRNLIHLLEKWDVNASTDYCSEQVQIIFSALHSTISEIGDKAFKYQGRDVISHIIEIWLDLMNSMLREAEWTKEMSVPTLDEYMENAYISFALGPIVLPALYLVGPKLSEEIIQHPEYHRLFKSLSTCGRLLNDLKGFERESKEGKLNSLSLLATHSSGGVTEEEEAGVREITNLISAKRREVLRFVLQDGGVIPRDCRDVFWKMSKVLQHVYAKDDGFSAQGMMETVKAILHDPIDLHLLSSEN</sequence>
<keyword evidence="4" id="KW-0460">Magnesium</keyword>
<evidence type="ECO:0000256" key="2">
    <source>
        <dbReference type="ARBA" id="ARBA00006333"/>
    </source>
</evidence>
<dbReference type="InterPro" id="IPR005630">
    <property type="entry name" value="Terpene_synthase_metal-bd"/>
</dbReference>
<evidence type="ECO:0000313" key="8">
    <source>
        <dbReference type="Proteomes" id="UP000595140"/>
    </source>
</evidence>
<dbReference type="PANTHER" id="PTHR31739:SF3">
    <property type="entry name" value="ENT-KAUR-16-ENE SYNTHASE, CHLOROPLASTIC"/>
    <property type="match status" value="1"/>
</dbReference>
<dbReference type="GO" id="GO:0009507">
    <property type="term" value="C:chloroplast"/>
    <property type="evidence" value="ECO:0007669"/>
    <property type="project" value="TreeGrafter"/>
</dbReference>
<name>A0A484KCE2_9ASTE</name>
<dbReference type="InterPro" id="IPR050148">
    <property type="entry name" value="Terpene_synthase-like"/>
</dbReference>
<feature type="domain" description="Terpene synthase metal-binding" evidence="6">
    <location>
        <begin position="1"/>
        <end position="184"/>
    </location>
</feature>
<comment type="similarity">
    <text evidence="2">Belongs to the terpene synthase family.</text>
</comment>
<dbReference type="AlphaFoldDB" id="A0A484KCE2"/>
<protein>
    <recommendedName>
        <fullName evidence="6">Terpene synthase metal-binding domain-containing protein</fullName>
    </recommendedName>
</protein>
<dbReference type="Proteomes" id="UP000595140">
    <property type="component" value="Unassembled WGS sequence"/>
</dbReference>
<evidence type="ECO:0000256" key="5">
    <source>
        <dbReference type="ARBA" id="ARBA00023239"/>
    </source>
</evidence>
<proteinExistence type="inferred from homology"/>
<gene>
    <name evidence="7" type="ORF">CCAM_LOCUS2395</name>
</gene>
<keyword evidence="8" id="KW-1185">Reference proteome</keyword>
<evidence type="ECO:0000259" key="6">
    <source>
        <dbReference type="Pfam" id="PF03936"/>
    </source>
</evidence>
<dbReference type="GO" id="GO:0010333">
    <property type="term" value="F:terpene synthase activity"/>
    <property type="evidence" value="ECO:0007669"/>
    <property type="project" value="InterPro"/>
</dbReference>
<dbReference type="InterPro" id="IPR008949">
    <property type="entry name" value="Isoprenoid_synthase_dom_sf"/>
</dbReference>
<dbReference type="Gene3D" id="1.10.600.10">
    <property type="entry name" value="Farnesyl Diphosphate Synthase"/>
    <property type="match status" value="1"/>
</dbReference>
<dbReference type="PANTHER" id="PTHR31739">
    <property type="entry name" value="ENT-COPALYL DIPHOSPHATE SYNTHASE, CHLOROPLASTIC"/>
    <property type="match status" value="1"/>
</dbReference>
<dbReference type="Pfam" id="PF03936">
    <property type="entry name" value="Terpene_synth_C"/>
    <property type="match status" value="1"/>
</dbReference>
<evidence type="ECO:0000256" key="1">
    <source>
        <dbReference type="ARBA" id="ARBA00001946"/>
    </source>
</evidence>
<evidence type="ECO:0000256" key="3">
    <source>
        <dbReference type="ARBA" id="ARBA00022723"/>
    </source>
</evidence>
<evidence type="ECO:0000256" key="4">
    <source>
        <dbReference type="ARBA" id="ARBA00022842"/>
    </source>
</evidence>
<dbReference type="GO" id="GO:0009686">
    <property type="term" value="P:gibberellin biosynthetic process"/>
    <property type="evidence" value="ECO:0007669"/>
    <property type="project" value="TreeGrafter"/>
</dbReference>